<keyword evidence="2" id="KW-1185">Reference proteome</keyword>
<reference evidence="1 2" key="1">
    <citation type="submission" date="2024-09" db="EMBL/GenBank/DDBJ databases">
        <authorList>
            <person name="Sun Q."/>
            <person name="Mori K."/>
        </authorList>
    </citation>
    <scope>NUCLEOTIDE SEQUENCE [LARGE SCALE GENOMIC DNA]</scope>
    <source>
        <strain evidence="1 2">TBRC 7907</strain>
    </source>
</reference>
<dbReference type="Proteomes" id="UP001589693">
    <property type="component" value="Unassembled WGS sequence"/>
</dbReference>
<comment type="caution">
    <text evidence="1">The sequence shown here is derived from an EMBL/GenBank/DDBJ whole genome shotgun (WGS) entry which is preliminary data.</text>
</comment>
<evidence type="ECO:0000313" key="1">
    <source>
        <dbReference type="EMBL" id="MFB9905138.1"/>
    </source>
</evidence>
<protein>
    <submittedName>
        <fullName evidence="1">Uncharacterized protein</fullName>
    </submittedName>
</protein>
<dbReference type="EMBL" id="JBHLZU010000011">
    <property type="protein sequence ID" value="MFB9905138.1"/>
    <property type="molecule type" value="Genomic_DNA"/>
</dbReference>
<evidence type="ECO:0000313" key="2">
    <source>
        <dbReference type="Proteomes" id="UP001589693"/>
    </source>
</evidence>
<dbReference type="RefSeq" id="WP_377852420.1">
    <property type="nucleotide sequence ID" value="NZ_JBHLZU010000011.1"/>
</dbReference>
<organism evidence="1 2">
    <name type="scientific">Allokutzneria oryzae</name>
    <dbReference type="NCBI Taxonomy" id="1378989"/>
    <lineage>
        <taxon>Bacteria</taxon>
        <taxon>Bacillati</taxon>
        <taxon>Actinomycetota</taxon>
        <taxon>Actinomycetes</taxon>
        <taxon>Pseudonocardiales</taxon>
        <taxon>Pseudonocardiaceae</taxon>
        <taxon>Allokutzneria</taxon>
    </lineage>
</organism>
<gene>
    <name evidence="1" type="ORF">ACFFQA_14460</name>
</gene>
<name>A0ABV5ZW63_9PSEU</name>
<sequence>MTSRTRPVVAVVALAVALAAVVGAGLALGTVDTRPSKAELQQQQPNGK</sequence>
<proteinExistence type="predicted"/>
<accession>A0ABV5ZW63</accession>